<feature type="transmembrane region" description="Helical" evidence="5">
    <location>
        <begin position="49"/>
        <end position="72"/>
    </location>
</feature>
<sequence>MASMTTLTDAEAPEPVSLQEKEAEWLWVEFEANDPENAMHWPSSRKWTVLGLLTMFTFIASIVGTSFAIGSASLEADLGCSHELAILALVTYFAGFGLAPLVLAPLSELMGRSPVYKGSAVLWLIFMVVTAVGKNIETVIIARFLSG</sequence>
<dbReference type="GO" id="GO:0022857">
    <property type="term" value="F:transmembrane transporter activity"/>
    <property type="evidence" value="ECO:0007669"/>
    <property type="project" value="InterPro"/>
</dbReference>
<feature type="transmembrane region" description="Helical" evidence="5">
    <location>
        <begin position="115"/>
        <end position="133"/>
    </location>
</feature>
<evidence type="ECO:0000256" key="4">
    <source>
        <dbReference type="ARBA" id="ARBA00023136"/>
    </source>
</evidence>
<name>A0A1Y2FJP2_9BASI</name>
<gene>
    <name evidence="7" type="ORF">BCR35DRAFT_331370</name>
</gene>
<evidence type="ECO:0000256" key="1">
    <source>
        <dbReference type="ARBA" id="ARBA00004141"/>
    </source>
</evidence>
<dbReference type="InterPro" id="IPR036259">
    <property type="entry name" value="MFS_trans_sf"/>
</dbReference>
<comment type="subcellular location">
    <subcellularLocation>
        <location evidence="1">Membrane</location>
        <topology evidence="1">Multi-pass membrane protein</topology>
    </subcellularLocation>
</comment>
<keyword evidence="4 5" id="KW-0472">Membrane</keyword>
<evidence type="ECO:0000313" key="7">
    <source>
        <dbReference type="EMBL" id="ORY83005.1"/>
    </source>
</evidence>
<dbReference type="GO" id="GO:0005886">
    <property type="term" value="C:plasma membrane"/>
    <property type="evidence" value="ECO:0007669"/>
    <property type="project" value="TreeGrafter"/>
</dbReference>
<dbReference type="OrthoDB" id="6770063at2759"/>
<proteinExistence type="predicted"/>
<evidence type="ECO:0000259" key="6">
    <source>
        <dbReference type="PROSITE" id="PS50850"/>
    </source>
</evidence>
<evidence type="ECO:0000313" key="8">
    <source>
        <dbReference type="Proteomes" id="UP000193467"/>
    </source>
</evidence>
<dbReference type="InParanoid" id="A0A1Y2FJP2"/>
<dbReference type="Proteomes" id="UP000193467">
    <property type="component" value="Unassembled WGS sequence"/>
</dbReference>
<protein>
    <submittedName>
        <fullName evidence="7">Major facilitator superfamily domain-containing protein</fullName>
    </submittedName>
</protein>
<comment type="caution">
    <text evidence="7">The sequence shown here is derived from an EMBL/GenBank/DDBJ whole genome shotgun (WGS) entry which is preliminary data.</text>
</comment>
<keyword evidence="8" id="KW-1185">Reference proteome</keyword>
<dbReference type="PANTHER" id="PTHR23502:SF134">
    <property type="entry name" value="MAJOR FACILITATOR SUPERFAMILY (MFS) PROFILE DOMAIN-CONTAINING PROTEIN-RELATED"/>
    <property type="match status" value="1"/>
</dbReference>
<keyword evidence="3 5" id="KW-1133">Transmembrane helix</keyword>
<evidence type="ECO:0000256" key="2">
    <source>
        <dbReference type="ARBA" id="ARBA00022692"/>
    </source>
</evidence>
<dbReference type="PANTHER" id="PTHR23502">
    <property type="entry name" value="MAJOR FACILITATOR SUPERFAMILY"/>
    <property type="match status" value="1"/>
</dbReference>
<accession>A0A1Y2FJP2</accession>
<feature type="domain" description="Major facilitator superfamily (MFS) profile" evidence="6">
    <location>
        <begin position="49"/>
        <end position="147"/>
    </location>
</feature>
<dbReference type="STRING" id="106004.A0A1Y2FJP2"/>
<organism evidence="7 8">
    <name type="scientific">Leucosporidium creatinivorum</name>
    <dbReference type="NCBI Taxonomy" id="106004"/>
    <lineage>
        <taxon>Eukaryota</taxon>
        <taxon>Fungi</taxon>
        <taxon>Dikarya</taxon>
        <taxon>Basidiomycota</taxon>
        <taxon>Pucciniomycotina</taxon>
        <taxon>Microbotryomycetes</taxon>
        <taxon>Leucosporidiales</taxon>
        <taxon>Leucosporidium</taxon>
    </lineage>
</organism>
<dbReference type="AlphaFoldDB" id="A0A1Y2FJP2"/>
<feature type="non-terminal residue" evidence="7">
    <location>
        <position position="147"/>
    </location>
</feature>
<reference evidence="7 8" key="1">
    <citation type="submission" date="2016-07" db="EMBL/GenBank/DDBJ databases">
        <title>Pervasive Adenine N6-methylation of Active Genes in Fungi.</title>
        <authorList>
            <consortium name="DOE Joint Genome Institute"/>
            <person name="Mondo S.J."/>
            <person name="Dannebaum R.O."/>
            <person name="Kuo R.C."/>
            <person name="Labutti K."/>
            <person name="Haridas S."/>
            <person name="Kuo A."/>
            <person name="Salamov A."/>
            <person name="Ahrendt S.R."/>
            <person name="Lipzen A."/>
            <person name="Sullivan W."/>
            <person name="Andreopoulos W.B."/>
            <person name="Clum A."/>
            <person name="Lindquist E."/>
            <person name="Daum C."/>
            <person name="Ramamoorthy G.K."/>
            <person name="Gryganskyi A."/>
            <person name="Culley D."/>
            <person name="Magnuson J.K."/>
            <person name="James T.Y."/>
            <person name="O'Malley M.A."/>
            <person name="Stajich J.E."/>
            <person name="Spatafora J.W."/>
            <person name="Visel A."/>
            <person name="Grigoriev I.V."/>
        </authorList>
    </citation>
    <scope>NUCLEOTIDE SEQUENCE [LARGE SCALE GENOMIC DNA]</scope>
    <source>
        <strain evidence="7 8">62-1032</strain>
    </source>
</reference>
<evidence type="ECO:0000256" key="3">
    <source>
        <dbReference type="ARBA" id="ARBA00022989"/>
    </source>
</evidence>
<dbReference type="Gene3D" id="1.20.1720.10">
    <property type="entry name" value="Multidrug resistance protein D"/>
    <property type="match status" value="1"/>
</dbReference>
<evidence type="ECO:0000256" key="5">
    <source>
        <dbReference type="SAM" id="Phobius"/>
    </source>
</evidence>
<dbReference type="PROSITE" id="PS50850">
    <property type="entry name" value="MFS"/>
    <property type="match status" value="1"/>
</dbReference>
<keyword evidence="2 5" id="KW-0812">Transmembrane</keyword>
<feature type="transmembrane region" description="Helical" evidence="5">
    <location>
        <begin position="84"/>
        <end position="103"/>
    </location>
</feature>
<dbReference type="InterPro" id="IPR020846">
    <property type="entry name" value="MFS_dom"/>
</dbReference>
<dbReference type="EMBL" id="MCGR01000020">
    <property type="protein sequence ID" value="ORY83005.1"/>
    <property type="molecule type" value="Genomic_DNA"/>
</dbReference>
<dbReference type="SUPFAM" id="SSF103473">
    <property type="entry name" value="MFS general substrate transporter"/>
    <property type="match status" value="1"/>
</dbReference>